<dbReference type="RefSeq" id="WP_195381221.1">
    <property type="nucleotide sequence ID" value="NZ_JADMRY010000029.1"/>
</dbReference>
<dbReference type="PANTHER" id="PTHR42916">
    <property type="entry name" value="2-SUCCINYL-5-ENOLPYRUVYL-6-HYDROXY-3-CYCLOHEXENE-1-CARBOXYLATE SYNTHASE"/>
    <property type="match status" value="1"/>
</dbReference>
<dbReference type="InterPro" id="IPR004433">
    <property type="entry name" value="MenaQ_synth_MenD"/>
</dbReference>
<keyword evidence="4" id="KW-0786">Thiamine pyrophosphate</keyword>
<evidence type="ECO:0000256" key="4">
    <source>
        <dbReference type="ARBA" id="ARBA00023052"/>
    </source>
</evidence>
<feature type="domain" description="Thiamine pyrophosphate enzyme N-terminal TPP-binding" evidence="6">
    <location>
        <begin position="11"/>
        <end position="123"/>
    </location>
</feature>
<dbReference type="PANTHER" id="PTHR42916:SF1">
    <property type="entry name" value="PROTEIN PHYLLO, CHLOROPLASTIC"/>
    <property type="match status" value="1"/>
</dbReference>
<accession>A0AAW4ZJ60</accession>
<comment type="caution">
    <text evidence="7">The sequence shown here is derived from an EMBL/GenBank/DDBJ whole genome shotgun (WGS) entry which is preliminary data.</text>
</comment>
<evidence type="ECO:0000313" key="7">
    <source>
        <dbReference type="EMBL" id="MCE9241036.1"/>
    </source>
</evidence>
<name>A0AAW4ZJ60_BACT4</name>
<dbReference type="Proteomes" id="UP001200544">
    <property type="component" value="Unassembled WGS sequence"/>
</dbReference>
<dbReference type="SUPFAM" id="SSF52518">
    <property type="entry name" value="Thiamin diphosphate-binding fold (THDP-binding)"/>
    <property type="match status" value="2"/>
</dbReference>
<keyword evidence="3" id="KW-0460">Magnesium</keyword>
<dbReference type="GO" id="GO:0009234">
    <property type="term" value="P:menaquinone biosynthetic process"/>
    <property type="evidence" value="ECO:0007669"/>
    <property type="project" value="InterPro"/>
</dbReference>
<evidence type="ECO:0000256" key="5">
    <source>
        <dbReference type="ARBA" id="ARBA00023211"/>
    </source>
</evidence>
<evidence type="ECO:0000256" key="3">
    <source>
        <dbReference type="ARBA" id="ARBA00022842"/>
    </source>
</evidence>
<dbReference type="GO" id="GO:0030976">
    <property type="term" value="F:thiamine pyrophosphate binding"/>
    <property type="evidence" value="ECO:0007669"/>
    <property type="project" value="InterPro"/>
</dbReference>
<evidence type="ECO:0000256" key="1">
    <source>
        <dbReference type="ARBA" id="ARBA00022679"/>
    </source>
</evidence>
<keyword evidence="1" id="KW-0808">Transferase</keyword>
<protein>
    <submittedName>
        <fullName evidence="7">2-succinyl-5-enolpyruvyl-6-hydroxy-3-cyclohexene-1-carboxylate synthase</fullName>
    </submittedName>
</protein>
<dbReference type="Pfam" id="PF02776">
    <property type="entry name" value="TPP_enzyme_N"/>
    <property type="match status" value="1"/>
</dbReference>
<dbReference type="Gene3D" id="3.40.50.1220">
    <property type="entry name" value="TPP-binding domain"/>
    <property type="match status" value="1"/>
</dbReference>
<dbReference type="InterPro" id="IPR012001">
    <property type="entry name" value="Thiamin_PyroP_enz_TPP-bd_dom"/>
</dbReference>
<dbReference type="AlphaFoldDB" id="A0AAW4ZJ60"/>
<dbReference type="CDD" id="cd07037">
    <property type="entry name" value="TPP_PYR_MenD"/>
    <property type="match status" value="1"/>
</dbReference>
<evidence type="ECO:0000256" key="2">
    <source>
        <dbReference type="ARBA" id="ARBA00022723"/>
    </source>
</evidence>
<dbReference type="GO" id="GO:0046872">
    <property type="term" value="F:metal ion binding"/>
    <property type="evidence" value="ECO:0007669"/>
    <property type="project" value="UniProtKB-KW"/>
</dbReference>
<evidence type="ECO:0000313" key="8">
    <source>
        <dbReference type="Proteomes" id="UP001200544"/>
    </source>
</evidence>
<dbReference type="GO" id="GO:0070204">
    <property type="term" value="F:2-succinyl-5-enolpyruvyl-6-hydroxy-3-cyclohexene-1-carboxylic-acid synthase activity"/>
    <property type="evidence" value="ECO:0007669"/>
    <property type="project" value="InterPro"/>
</dbReference>
<proteinExistence type="predicted"/>
<dbReference type="PIRSF" id="PIRSF004983">
    <property type="entry name" value="MenD"/>
    <property type="match status" value="1"/>
</dbReference>
<dbReference type="EMBL" id="JAHYQA010000040">
    <property type="protein sequence ID" value="MCE9241036.1"/>
    <property type="molecule type" value="Genomic_DNA"/>
</dbReference>
<organism evidence="7 8">
    <name type="scientific">Bacteroides thetaiotaomicron</name>
    <dbReference type="NCBI Taxonomy" id="818"/>
    <lineage>
        <taxon>Bacteria</taxon>
        <taxon>Pseudomonadati</taxon>
        <taxon>Bacteroidota</taxon>
        <taxon>Bacteroidia</taxon>
        <taxon>Bacteroidales</taxon>
        <taxon>Bacteroidaceae</taxon>
        <taxon>Bacteroides</taxon>
    </lineage>
</organism>
<keyword evidence="2" id="KW-0479">Metal-binding</keyword>
<evidence type="ECO:0000259" key="6">
    <source>
        <dbReference type="Pfam" id="PF02776"/>
    </source>
</evidence>
<keyword evidence="5" id="KW-0464">Manganese</keyword>
<reference evidence="7" key="1">
    <citation type="submission" date="2021-07" db="EMBL/GenBank/DDBJ databases">
        <title>Comparative genomics of Bacteroides fragilis group isolates reveals species-dependent resistance mechanisms and validates clinical tools for resistance prediction.</title>
        <authorList>
            <person name="Wallace M.J."/>
            <person name="Jean S."/>
            <person name="Wallace M.A."/>
            <person name="Carey-Ann B.D."/>
            <person name="Dantas G."/>
        </authorList>
    </citation>
    <scope>NUCLEOTIDE SEQUENCE</scope>
    <source>
        <strain evidence="7">BJH_160</strain>
    </source>
</reference>
<gene>
    <name evidence="7" type="ORF">K0H07_28345</name>
</gene>
<dbReference type="InterPro" id="IPR029061">
    <property type="entry name" value="THDP-binding"/>
</dbReference>
<dbReference type="Gene3D" id="3.40.50.970">
    <property type="match status" value="2"/>
</dbReference>
<sequence length="591" mass="66480">MELKYANEKGVLYLVALLKEHGIKRVFASPGTTNLSFVASLQCDTFFEIYSCVDERSAAYMACGMAAETGEPVVITCTGATASRNYMSALTEAYYRKLPILAVTGTQNTERIGQLDAQIIDRSSLPKDIATLSVDISRIHDTIDEYFCQLKINKALCQLKRRGGGPVHINLFTSYNRNFSIAQLPPVRKIERLSYDTLTNMPEMTSGKIGIFVGSHNDFSDTEVEVIERFCESRNAVVFCDHTSGYYGKYKVNFSLVAYQKEATYDLCQLDLCIHIGEISAEYACIENLKKKVVWRVSPDGEIRDPFHALRYVFEMTEIDFFNFYTLNDMTEDTTYWHECKETYNRVLSKIDNLPFSNIWIASQIAHKLPSGSALHLGILNCTRSWNLFELTEGVRSYSNVGGFGIDGGVSSLIGASLVNKDKLYFGVVGDLAFFYDMNCLGNRHIGNNVRLLIVNNGKGTEFRNFYHTGSLFGDLADKYIAAGGHYGDKSHSLVKHFAEDLGFEYISADNKNEFLKYSEHFIDSNITGKSIVFETFTNNMDESDALLAIWSLEKDPKSISKTLKQKIVKQTRSILGARGLAIIKLIMNRK</sequence>